<reference evidence="2" key="2">
    <citation type="submission" date="2020-06" db="EMBL/GenBank/DDBJ databases">
        <title>Helianthus annuus Genome sequencing and assembly Release 2.</title>
        <authorList>
            <person name="Gouzy J."/>
            <person name="Langlade N."/>
            <person name="Munos S."/>
        </authorList>
    </citation>
    <scope>NUCLEOTIDE SEQUENCE</scope>
    <source>
        <tissue evidence="2">Leaves</tissue>
    </source>
</reference>
<comment type="caution">
    <text evidence="2">The sequence shown here is derived from an EMBL/GenBank/DDBJ whole genome shotgun (WGS) entry which is preliminary data.</text>
</comment>
<dbReference type="Proteomes" id="UP000215914">
    <property type="component" value="Unassembled WGS sequence"/>
</dbReference>
<proteinExistence type="predicted"/>
<evidence type="ECO:0000256" key="1">
    <source>
        <dbReference type="SAM" id="MobiDB-lite"/>
    </source>
</evidence>
<dbReference type="Gramene" id="mRNA:HanXRQr2_Chr11g0514121">
    <property type="protein sequence ID" value="CDS:HanXRQr2_Chr11g0514121.1"/>
    <property type="gene ID" value="HanXRQr2_Chr11g0514121"/>
</dbReference>
<sequence>MCTRGCLLRTKCTGDIFSNQINKGDLPLRYKFLLHVRIQCISNRRARYDMAGNDLVGFMVALVLNKPFSISKYIFSNMKENMMMTGSRITGNKLWMYPRFLQMIMNAQHPNLPKADNDILKIEPMILNSLKIIKSLAAKRYEESDPPRKLIGALGKPDYIAPADDKWRHDDSQSDNEEPELKRKMIEKFGPDPVDSESLESDSEDDGGDTGAVGASSAGAAGGTSAGDDEEDSDLDDHLIEPGYEMYLDERGVKRFRKIRQEDDPEYVTSDTEAERLKKKESDVHQKKKARRYLATSVSVPQEPIQETLVVSSAPETPTVTPQAAPQRSMASASRATTSQPSSERQRVFSEMSQDEKNNFLFSQLEAAADRIQRQTDFIRITKNDQLSQQVEINTLKSTVEQQQTVIGCQQAEIDQLKAENVRLKAADEEREREKQLYTSKVSQGS</sequence>
<evidence type="ECO:0000313" key="2">
    <source>
        <dbReference type="EMBL" id="KAF5783969.1"/>
    </source>
</evidence>
<feature type="compositionally biased region" description="Basic and acidic residues" evidence="1">
    <location>
        <begin position="273"/>
        <end position="285"/>
    </location>
</feature>
<feature type="compositionally biased region" description="Basic and acidic residues" evidence="1">
    <location>
        <begin position="179"/>
        <end position="190"/>
    </location>
</feature>
<dbReference type="EMBL" id="MNCJ02000326">
    <property type="protein sequence ID" value="KAF5783969.1"/>
    <property type="molecule type" value="Genomic_DNA"/>
</dbReference>
<feature type="compositionally biased region" description="Basic and acidic residues" evidence="1">
    <location>
        <begin position="426"/>
        <end position="436"/>
    </location>
</feature>
<gene>
    <name evidence="2" type="ORF">HanXRQr2_Chr11g0514121</name>
</gene>
<organism evidence="2 3">
    <name type="scientific">Helianthus annuus</name>
    <name type="common">Common sunflower</name>
    <dbReference type="NCBI Taxonomy" id="4232"/>
    <lineage>
        <taxon>Eukaryota</taxon>
        <taxon>Viridiplantae</taxon>
        <taxon>Streptophyta</taxon>
        <taxon>Embryophyta</taxon>
        <taxon>Tracheophyta</taxon>
        <taxon>Spermatophyta</taxon>
        <taxon>Magnoliopsida</taxon>
        <taxon>eudicotyledons</taxon>
        <taxon>Gunneridae</taxon>
        <taxon>Pentapetalae</taxon>
        <taxon>asterids</taxon>
        <taxon>campanulids</taxon>
        <taxon>Asterales</taxon>
        <taxon>Asteraceae</taxon>
        <taxon>Asteroideae</taxon>
        <taxon>Heliantheae alliance</taxon>
        <taxon>Heliantheae</taxon>
        <taxon>Helianthus</taxon>
    </lineage>
</organism>
<feature type="compositionally biased region" description="Basic and acidic residues" evidence="1">
    <location>
        <begin position="344"/>
        <end position="353"/>
    </location>
</feature>
<feature type="region of interest" description="Disordered" evidence="1">
    <location>
        <begin position="426"/>
        <end position="446"/>
    </location>
</feature>
<accession>A0A9K3HSH1</accession>
<protein>
    <submittedName>
        <fullName evidence="2">Uncharacterized protein</fullName>
    </submittedName>
</protein>
<feature type="region of interest" description="Disordered" evidence="1">
    <location>
        <begin position="307"/>
        <end position="353"/>
    </location>
</feature>
<feature type="compositionally biased region" description="Polar residues" evidence="1">
    <location>
        <begin position="437"/>
        <end position="446"/>
    </location>
</feature>
<feature type="compositionally biased region" description="Low complexity" evidence="1">
    <location>
        <begin position="328"/>
        <end position="339"/>
    </location>
</feature>
<feature type="region of interest" description="Disordered" evidence="1">
    <location>
        <begin position="162"/>
        <end position="295"/>
    </location>
</feature>
<keyword evidence="3" id="KW-1185">Reference proteome</keyword>
<evidence type="ECO:0000313" key="3">
    <source>
        <dbReference type="Proteomes" id="UP000215914"/>
    </source>
</evidence>
<feature type="compositionally biased region" description="Basic and acidic residues" evidence="1">
    <location>
        <begin position="163"/>
        <end position="172"/>
    </location>
</feature>
<feature type="compositionally biased region" description="Polar residues" evidence="1">
    <location>
        <begin position="309"/>
        <end position="326"/>
    </location>
</feature>
<feature type="compositionally biased region" description="Acidic residues" evidence="1">
    <location>
        <begin position="194"/>
        <end position="208"/>
    </location>
</feature>
<reference evidence="2" key="1">
    <citation type="journal article" date="2017" name="Nature">
        <title>The sunflower genome provides insights into oil metabolism, flowering and Asterid evolution.</title>
        <authorList>
            <person name="Badouin H."/>
            <person name="Gouzy J."/>
            <person name="Grassa C.J."/>
            <person name="Murat F."/>
            <person name="Staton S.E."/>
            <person name="Cottret L."/>
            <person name="Lelandais-Briere C."/>
            <person name="Owens G.L."/>
            <person name="Carrere S."/>
            <person name="Mayjonade B."/>
            <person name="Legrand L."/>
            <person name="Gill N."/>
            <person name="Kane N.C."/>
            <person name="Bowers J.E."/>
            <person name="Hubner S."/>
            <person name="Bellec A."/>
            <person name="Berard A."/>
            <person name="Berges H."/>
            <person name="Blanchet N."/>
            <person name="Boniface M.C."/>
            <person name="Brunel D."/>
            <person name="Catrice O."/>
            <person name="Chaidir N."/>
            <person name="Claudel C."/>
            <person name="Donnadieu C."/>
            <person name="Faraut T."/>
            <person name="Fievet G."/>
            <person name="Helmstetter N."/>
            <person name="King M."/>
            <person name="Knapp S.J."/>
            <person name="Lai Z."/>
            <person name="Le Paslier M.C."/>
            <person name="Lippi Y."/>
            <person name="Lorenzon L."/>
            <person name="Mandel J.R."/>
            <person name="Marage G."/>
            <person name="Marchand G."/>
            <person name="Marquand E."/>
            <person name="Bret-Mestries E."/>
            <person name="Morien E."/>
            <person name="Nambeesan S."/>
            <person name="Nguyen T."/>
            <person name="Pegot-Espagnet P."/>
            <person name="Pouilly N."/>
            <person name="Raftis F."/>
            <person name="Sallet E."/>
            <person name="Schiex T."/>
            <person name="Thomas J."/>
            <person name="Vandecasteele C."/>
            <person name="Vares D."/>
            <person name="Vear F."/>
            <person name="Vautrin S."/>
            <person name="Crespi M."/>
            <person name="Mangin B."/>
            <person name="Burke J.M."/>
            <person name="Salse J."/>
            <person name="Munos S."/>
            <person name="Vincourt P."/>
            <person name="Rieseberg L.H."/>
            <person name="Langlade N.B."/>
        </authorList>
    </citation>
    <scope>NUCLEOTIDE SEQUENCE</scope>
    <source>
        <tissue evidence="2">Leaves</tissue>
    </source>
</reference>
<name>A0A9K3HSH1_HELAN</name>
<dbReference type="AlphaFoldDB" id="A0A9K3HSH1"/>